<feature type="transmembrane region" description="Helical" evidence="10">
    <location>
        <begin position="1233"/>
        <end position="1256"/>
    </location>
</feature>
<accession>A5DZT8</accession>
<keyword evidence="6" id="KW-0067">ATP-binding</keyword>
<evidence type="ECO:0000313" key="13">
    <source>
        <dbReference type="Proteomes" id="UP000001996"/>
    </source>
</evidence>
<feature type="transmembrane region" description="Helical" evidence="10">
    <location>
        <begin position="625"/>
        <end position="642"/>
    </location>
</feature>
<evidence type="ECO:0000256" key="1">
    <source>
        <dbReference type="ARBA" id="ARBA00004141"/>
    </source>
</evidence>
<feature type="transmembrane region" description="Helical" evidence="10">
    <location>
        <begin position="761"/>
        <end position="781"/>
    </location>
</feature>
<dbReference type="PROSITE" id="PS00211">
    <property type="entry name" value="ABC_TRANSPORTER_1"/>
    <property type="match status" value="1"/>
</dbReference>
<evidence type="ECO:0000256" key="3">
    <source>
        <dbReference type="ARBA" id="ARBA00022692"/>
    </source>
</evidence>
<name>A5DZT8_LODEL</name>
<dbReference type="InterPro" id="IPR029481">
    <property type="entry name" value="ABC_trans_N"/>
</dbReference>
<dbReference type="FunFam" id="3.40.50.300:FF:000054">
    <property type="entry name" value="ABC multidrug transporter atrF"/>
    <property type="match status" value="1"/>
</dbReference>
<dbReference type="SMART" id="SM00382">
    <property type="entry name" value="AAA"/>
    <property type="match status" value="2"/>
</dbReference>
<dbReference type="FunFam" id="3.40.50.300:FF:001262">
    <property type="entry name" value="ABC transporter CDR4"/>
    <property type="match status" value="1"/>
</dbReference>
<dbReference type="GO" id="GO:0016887">
    <property type="term" value="F:ATP hydrolysis activity"/>
    <property type="evidence" value="ECO:0007669"/>
    <property type="project" value="InterPro"/>
</dbReference>
<feature type="region of interest" description="Disordered" evidence="9">
    <location>
        <begin position="1"/>
        <end position="34"/>
    </location>
</feature>
<feature type="transmembrane region" description="Helical" evidence="10">
    <location>
        <begin position="1471"/>
        <end position="1492"/>
    </location>
</feature>
<dbReference type="NCBIfam" id="TIGR00956">
    <property type="entry name" value="3a01205"/>
    <property type="match status" value="1"/>
</dbReference>
<dbReference type="GeneID" id="5233202"/>
<dbReference type="EMBL" id="CH981526">
    <property type="protein sequence ID" value="EDK44696.1"/>
    <property type="molecule type" value="Genomic_DNA"/>
</dbReference>
<feature type="transmembrane region" description="Helical" evidence="10">
    <location>
        <begin position="513"/>
        <end position="535"/>
    </location>
</feature>
<evidence type="ECO:0000256" key="7">
    <source>
        <dbReference type="ARBA" id="ARBA00022989"/>
    </source>
</evidence>
<dbReference type="FunCoup" id="A5DZT8">
    <property type="interactions" value="365"/>
</dbReference>
<feature type="compositionally biased region" description="Polar residues" evidence="9">
    <location>
        <begin position="19"/>
        <end position="34"/>
    </location>
</feature>
<dbReference type="GO" id="GO:0090556">
    <property type="term" value="F:phosphatidylserine floppase activity"/>
    <property type="evidence" value="ECO:0007669"/>
    <property type="project" value="UniProtKB-ARBA"/>
</dbReference>
<dbReference type="InterPro" id="IPR027417">
    <property type="entry name" value="P-loop_NTPase"/>
</dbReference>
<keyword evidence="13" id="KW-1185">Reference proteome</keyword>
<dbReference type="STRING" id="379508.A5DZT8"/>
<feature type="transmembrane region" description="Helical" evidence="10">
    <location>
        <begin position="654"/>
        <end position="674"/>
    </location>
</feature>
<feature type="transmembrane region" description="Helical" evidence="10">
    <location>
        <begin position="547"/>
        <end position="568"/>
    </location>
</feature>
<dbReference type="Pfam" id="PF14510">
    <property type="entry name" value="ABC_trans_N"/>
    <property type="match status" value="1"/>
</dbReference>
<protein>
    <submittedName>
        <fullName evidence="12">Multidrug resistance protein CDR1</fullName>
    </submittedName>
</protein>
<comment type="subcellular location">
    <subcellularLocation>
        <location evidence="1">Membrane</location>
        <topology evidence="1">Multi-pass membrane protein</topology>
    </subcellularLocation>
</comment>
<dbReference type="Pfam" id="PF00005">
    <property type="entry name" value="ABC_tran"/>
    <property type="match status" value="2"/>
</dbReference>
<organism evidence="12 13">
    <name type="scientific">Lodderomyces elongisporus (strain ATCC 11503 / CBS 2605 / JCM 1781 / NBRC 1676 / NRRL YB-4239)</name>
    <name type="common">Yeast</name>
    <name type="synonym">Saccharomyces elongisporus</name>
    <dbReference type="NCBI Taxonomy" id="379508"/>
    <lineage>
        <taxon>Eukaryota</taxon>
        <taxon>Fungi</taxon>
        <taxon>Dikarya</taxon>
        <taxon>Ascomycota</taxon>
        <taxon>Saccharomycotina</taxon>
        <taxon>Pichiomycetes</taxon>
        <taxon>Debaryomycetaceae</taxon>
        <taxon>Candida/Lodderomyces clade</taxon>
        <taxon>Lodderomyces</taxon>
    </lineage>
</organism>
<dbReference type="CDD" id="cd03233">
    <property type="entry name" value="ABCG_PDR_domain1"/>
    <property type="match status" value="1"/>
</dbReference>
<dbReference type="HOGENOM" id="CLU_000604_35_0_1"/>
<keyword evidence="3 10" id="KW-0812">Transmembrane</keyword>
<dbReference type="InterPro" id="IPR034001">
    <property type="entry name" value="ABCG_PDR_1"/>
</dbReference>
<sequence>MSSSSGELKNDSDNKLEKTQTYSSSDQHSINEYQGVNDNDENIRQLARTFTHDSLKDDQSAATLRKYLSNMSDVPGINPVSESDLDRLNPDSDHFEAKFWVKNLKRLFDSDPDYYKPSKLGVAYRDLRAYGVANDTDYQPTVTNALWKLATEGIRSLRKEKESELFNILKHMDAIMRPGELTVVLGRPGSGCSTLLKTIAVNTYGFHVGKESKITYDGLSPKDIEKHYRGDVIYSAETDVHFPHLTVGETLDFAARLRTPKNRGEGIEREAYAKHLASVYMATYGLSHTRNTNVGNDFVRGVSGGERKRVSIAEASLSGANIQCWDNATRGLDAATALEFIRALKTAATILDTTPLIAIYQCSQDAYDLFDKVVVLYEGYQIYFGRADKAKEYFINMGYECPERQTTADFLTSITNPAERIVRPGFDNKVPRIAEEFDAYWKRSPEYNALIQEIDQHFIDCTHLNTKQTYHDSHVAKQSKNLSPSSPYTVSFFMQTRYIMHRNWLRMKGDPSITIFSIFGQLVMALILSSVFYNLSQTTDSFYYRGAAMFFAVLYNAFASLLEIMALFEARPIVEKHKKYALYRPSADALAGIVTELPVKLLMSMSFNFVFYFMVNFRRNPGRFFFYWLICFWCTLVMSHLFRSIGAVSTSLAGAMTPAIVLLLAMVIYTGFVIPTPNMLGWSRWINYINPVGYVFESLMVNEFHDRPFECANFIPTGPGYENISNDNRVCSATGSKPGNLIVNGSDYVRELYEYSNGHKWRNFGITIGFALFFLFIYISLTEFNKGAMQKGEIVLFLRGSLKKQKKQKQLAKAKTDSEFGGMPNEKVSYEAQAEAERFENGNGNFNEKGEVSGDALPSNKEIFFWRNLTYQVKIKKEDRVILDHVDGWVKPGQITALMGASGAGKTTLLNCLSERVTTGVITDGERMVNGHSLDSSFQRSIGYVQQQDLHLAASTVREALQFSAYLRQSNKVPKKEKDEYVDYVIDLLEMTDYADAMVGVAGEGLNVEQRKRLTIGVELVAKPKLLLFLDEPTSGLDSQTAWSICKLMRKLANHGQAILCTIHQPSAILMKEFDRLLFLQKGGKTVYFGDLGEGCQTLINYFESQGADPCPPSANPAEWMLHVVGAAPGSHAKADYFEVWRNSKEYQAVQAELDRMQTELSQLPRDEDPETKYKYAAPLWKQYLIVSWRVILQNWRTPTYIYAKLFLVIAASLFNGFSFFKAGTSMQGLQNQMFSVFMFFIPLNTLIQQMLPYFVRHREVYETREAPSRTFSWVAFITGQITSEIPYQFVIGTISYFCWYYPVGLYQNAEPTDSVNQRGVLMWLFITAFFVYTSTLGQLCMSFNELDINAANLAVMMFTLCLNFCGVLATKDALPGFWIFMYYCNPFTYLVQGMLSTGLANTNVVCRGSELVTVVPPLGTSCSDYMLTYINNFGGYVKDNGGSCDFCQMSSTNVFLKSINALYSERWRNWGLVICFIVANMALTVVFYYLARVPKGNREKKHKK</sequence>
<keyword evidence="2" id="KW-0813">Transport</keyword>
<dbReference type="InterPro" id="IPR013525">
    <property type="entry name" value="ABC2_TM"/>
</dbReference>
<dbReference type="Gene3D" id="3.40.50.300">
    <property type="entry name" value="P-loop containing nucleotide triphosphate hydrolases"/>
    <property type="match status" value="2"/>
</dbReference>
<dbReference type="InterPro" id="IPR005285">
    <property type="entry name" value="Drug-R_PDR/CDR"/>
</dbReference>
<keyword evidence="4" id="KW-0677">Repeat</keyword>
<dbReference type="GO" id="GO:0016020">
    <property type="term" value="C:membrane"/>
    <property type="evidence" value="ECO:0007669"/>
    <property type="project" value="UniProtKB-SubCell"/>
</dbReference>
<dbReference type="GO" id="GO:0140341">
    <property type="term" value="F:phosphatidylethanolamine floppase activity"/>
    <property type="evidence" value="ECO:0007669"/>
    <property type="project" value="UniProtKB-ARBA"/>
</dbReference>
<feature type="transmembrane region" description="Helical" evidence="10">
    <location>
        <begin position="589"/>
        <end position="613"/>
    </location>
</feature>
<dbReference type="GO" id="GO:0140359">
    <property type="term" value="F:ABC-type transporter activity"/>
    <property type="evidence" value="ECO:0007669"/>
    <property type="project" value="InterPro"/>
</dbReference>
<evidence type="ECO:0000256" key="4">
    <source>
        <dbReference type="ARBA" id="ARBA00022737"/>
    </source>
</evidence>
<dbReference type="Proteomes" id="UP000001996">
    <property type="component" value="Unassembled WGS sequence"/>
</dbReference>
<feature type="transmembrane region" description="Helical" evidence="10">
    <location>
        <begin position="1321"/>
        <end position="1345"/>
    </location>
</feature>
<evidence type="ECO:0000259" key="11">
    <source>
        <dbReference type="PROSITE" id="PS50893"/>
    </source>
</evidence>
<feature type="domain" description="ABC transporter" evidence="11">
    <location>
        <begin position="864"/>
        <end position="1108"/>
    </location>
</feature>
<dbReference type="GO" id="GO:0005524">
    <property type="term" value="F:ATP binding"/>
    <property type="evidence" value="ECO:0007669"/>
    <property type="project" value="UniProtKB-KW"/>
</dbReference>
<dbReference type="GO" id="GO:1990961">
    <property type="term" value="P:xenobiotic detoxification by transmembrane export across the plasma membrane"/>
    <property type="evidence" value="ECO:0007669"/>
    <property type="project" value="InterPro"/>
</dbReference>
<dbReference type="OrthoDB" id="245989at2759"/>
<dbReference type="InterPro" id="IPR003439">
    <property type="entry name" value="ABC_transporter-like_ATP-bd"/>
</dbReference>
<feature type="transmembrane region" description="Helical" evidence="10">
    <location>
        <begin position="1202"/>
        <end position="1221"/>
    </location>
</feature>
<dbReference type="InterPro" id="IPR017871">
    <property type="entry name" value="ABC_transporter-like_CS"/>
</dbReference>
<feature type="transmembrane region" description="Helical" evidence="10">
    <location>
        <begin position="1351"/>
        <end position="1370"/>
    </location>
</feature>
<dbReference type="Pfam" id="PF01061">
    <property type="entry name" value="ABC2_membrane"/>
    <property type="match status" value="2"/>
</dbReference>
<proteinExistence type="predicted"/>
<dbReference type="Pfam" id="PF06422">
    <property type="entry name" value="PDR_CDR"/>
    <property type="match status" value="1"/>
</dbReference>
<dbReference type="InterPro" id="IPR003593">
    <property type="entry name" value="AAA+_ATPase"/>
</dbReference>
<evidence type="ECO:0000256" key="6">
    <source>
        <dbReference type="ARBA" id="ARBA00022840"/>
    </source>
</evidence>
<gene>
    <name evidence="12" type="ORF">LELG_02875</name>
</gene>
<evidence type="ECO:0000313" key="12">
    <source>
        <dbReference type="EMBL" id="EDK44696.1"/>
    </source>
</evidence>
<dbReference type="GO" id="GO:1903561">
    <property type="term" value="C:extracellular vesicle"/>
    <property type="evidence" value="ECO:0007669"/>
    <property type="project" value="UniProtKB-ARBA"/>
</dbReference>
<dbReference type="OMA" id="RTSMRHD"/>
<dbReference type="SUPFAM" id="SSF52540">
    <property type="entry name" value="P-loop containing nucleoside triphosphate hydrolases"/>
    <property type="match status" value="2"/>
</dbReference>
<evidence type="ECO:0000256" key="9">
    <source>
        <dbReference type="SAM" id="MobiDB-lite"/>
    </source>
</evidence>
<keyword evidence="5" id="KW-0547">Nucleotide-binding</keyword>
<keyword evidence="8 10" id="KW-0472">Membrane</keyword>
<dbReference type="PROSITE" id="PS50893">
    <property type="entry name" value="ABC_TRANSPORTER_2"/>
    <property type="match status" value="2"/>
</dbReference>
<dbReference type="KEGG" id="lel:PVL30_003713"/>
<evidence type="ECO:0000256" key="10">
    <source>
        <dbReference type="SAM" id="Phobius"/>
    </source>
</evidence>
<dbReference type="InterPro" id="IPR034003">
    <property type="entry name" value="ABCG_PDR_2"/>
</dbReference>
<feature type="domain" description="ABC transporter" evidence="11">
    <location>
        <begin position="154"/>
        <end position="403"/>
    </location>
</feature>
<dbReference type="eggNOG" id="KOG0065">
    <property type="taxonomic scope" value="Eukaryota"/>
</dbReference>
<feature type="transmembrane region" description="Helical" evidence="10">
    <location>
        <begin position="1377"/>
        <end position="1396"/>
    </location>
</feature>
<reference evidence="12 13" key="1">
    <citation type="journal article" date="2009" name="Nature">
        <title>Evolution of pathogenicity and sexual reproduction in eight Candida genomes.</title>
        <authorList>
            <person name="Butler G."/>
            <person name="Rasmussen M.D."/>
            <person name="Lin M.F."/>
            <person name="Santos M.A."/>
            <person name="Sakthikumar S."/>
            <person name="Munro C.A."/>
            <person name="Rheinbay E."/>
            <person name="Grabherr M."/>
            <person name="Forche A."/>
            <person name="Reedy J.L."/>
            <person name="Agrafioti I."/>
            <person name="Arnaud M.B."/>
            <person name="Bates S."/>
            <person name="Brown A.J."/>
            <person name="Brunke S."/>
            <person name="Costanzo M.C."/>
            <person name="Fitzpatrick D.A."/>
            <person name="de Groot P.W."/>
            <person name="Harris D."/>
            <person name="Hoyer L.L."/>
            <person name="Hube B."/>
            <person name="Klis F.M."/>
            <person name="Kodira C."/>
            <person name="Lennard N."/>
            <person name="Logue M.E."/>
            <person name="Martin R."/>
            <person name="Neiman A.M."/>
            <person name="Nikolaou E."/>
            <person name="Quail M.A."/>
            <person name="Quinn J."/>
            <person name="Santos M.C."/>
            <person name="Schmitzberger F.F."/>
            <person name="Sherlock G."/>
            <person name="Shah P."/>
            <person name="Silverstein K.A."/>
            <person name="Skrzypek M.S."/>
            <person name="Soll D."/>
            <person name="Staggs R."/>
            <person name="Stansfield I."/>
            <person name="Stumpf M.P."/>
            <person name="Sudbery P.E."/>
            <person name="Srikantha T."/>
            <person name="Zeng Q."/>
            <person name="Berman J."/>
            <person name="Berriman M."/>
            <person name="Heitman J."/>
            <person name="Gow N.A."/>
            <person name="Lorenz M.C."/>
            <person name="Birren B.W."/>
            <person name="Kellis M."/>
            <person name="Cuomo C.A."/>
        </authorList>
    </citation>
    <scope>NUCLEOTIDE SEQUENCE [LARGE SCALE GENOMIC DNA]</scope>
    <source>
        <strain evidence="13">ATCC 11503 / BCRC 21390 / CBS 2605 / JCM 1781 / NBRC 1676 / NRRL YB-4239</strain>
    </source>
</reference>
<dbReference type="GO" id="GO:0090554">
    <property type="term" value="F:phosphatidylcholine floppase activity"/>
    <property type="evidence" value="ECO:0007669"/>
    <property type="project" value="UniProtKB-ARBA"/>
</dbReference>
<keyword evidence="7 10" id="KW-1133">Transmembrane helix</keyword>
<evidence type="ECO:0000256" key="2">
    <source>
        <dbReference type="ARBA" id="ARBA00022448"/>
    </source>
</evidence>
<dbReference type="PANTHER" id="PTHR19241">
    <property type="entry name" value="ATP-BINDING CASSETTE TRANSPORTER"/>
    <property type="match status" value="1"/>
</dbReference>
<dbReference type="InterPro" id="IPR010929">
    <property type="entry name" value="PDR_CDR_ABC"/>
</dbReference>
<evidence type="ECO:0000256" key="8">
    <source>
        <dbReference type="ARBA" id="ARBA00023136"/>
    </source>
</evidence>
<dbReference type="VEuPathDB" id="FungiDB:LELG_02875"/>
<dbReference type="InParanoid" id="A5DZT8"/>
<evidence type="ECO:0000256" key="5">
    <source>
        <dbReference type="ARBA" id="ARBA00022741"/>
    </source>
</evidence>
<feature type="compositionally biased region" description="Basic and acidic residues" evidence="9">
    <location>
        <begin position="8"/>
        <end position="18"/>
    </location>
</feature>
<dbReference type="CDD" id="cd03232">
    <property type="entry name" value="ABCG_PDR_domain2"/>
    <property type="match status" value="1"/>
</dbReference>